<evidence type="ECO:0000313" key="4">
    <source>
        <dbReference type="Proteomes" id="UP001144471"/>
    </source>
</evidence>
<accession>A0A9W6GP09</accession>
<evidence type="ECO:0000313" key="3">
    <source>
        <dbReference type="EMBL" id="GLI57311.1"/>
    </source>
</evidence>
<keyword evidence="2" id="KW-1133">Transmembrane helix</keyword>
<feature type="transmembrane region" description="Helical" evidence="2">
    <location>
        <begin position="106"/>
        <end position="126"/>
    </location>
</feature>
<evidence type="ECO:0000256" key="2">
    <source>
        <dbReference type="SAM" id="Phobius"/>
    </source>
</evidence>
<proteinExistence type="predicted"/>
<dbReference type="RefSeq" id="WP_281836867.1">
    <property type="nucleotide sequence ID" value="NZ_BSDY01000016.1"/>
</dbReference>
<comment type="caution">
    <text evidence="3">The sequence shown here is derived from an EMBL/GenBank/DDBJ whole genome shotgun (WGS) entry which is preliminary data.</text>
</comment>
<keyword evidence="2" id="KW-0812">Transmembrane</keyword>
<dbReference type="EMBL" id="BSDY01000016">
    <property type="protein sequence ID" value="GLI57311.1"/>
    <property type="molecule type" value="Genomic_DNA"/>
</dbReference>
<protein>
    <submittedName>
        <fullName evidence="3">Uncharacterized protein</fullName>
    </submittedName>
</protein>
<keyword evidence="2" id="KW-0472">Membrane</keyword>
<evidence type="ECO:0000256" key="1">
    <source>
        <dbReference type="SAM" id="Coils"/>
    </source>
</evidence>
<feature type="coiled-coil region" evidence="1">
    <location>
        <begin position="157"/>
        <end position="199"/>
    </location>
</feature>
<reference evidence="3" key="1">
    <citation type="submission" date="2022-12" db="EMBL/GenBank/DDBJ databases">
        <title>Reference genome sequencing for broad-spectrum identification of bacterial and archaeal isolates by mass spectrometry.</title>
        <authorList>
            <person name="Sekiguchi Y."/>
            <person name="Tourlousse D.M."/>
        </authorList>
    </citation>
    <scope>NUCLEOTIDE SEQUENCE</scope>
    <source>
        <strain evidence="3">10succ1</strain>
    </source>
</reference>
<keyword evidence="4" id="KW-1185">Reference proteome</keyword>
<name>A0A9W6GP09_9FUSO</name>
<dbReference type="AlphaFoldDB" id="A0A9W6GP09"/>
<sequence>MSRQFLKDVTTEGVTQVIVDSNCIEGLPNTLLSDTLNELKKRGIGYEESNDLLKTSMEYGEDEGTKRIFIISNSTQYRRKIAKIIGRRVDFYSPLNLKKIRDKRNLTYVALGIAALVLTIISINNYDIKRELQSDRGLIDVKPQTKHQVAPEKSEDKEKERIRALEEKERIRALEKKERESLKSEKKKLKTKIQISETIYREQQRQARVKTERKIERIINGTQNKLLSNLGPFYKETFAASSVTKISKLYLEDVWNKLVHKKNTNFAEGKINSLTNKYFTSIMLEGERQVSREINLYIGSTKEKLFNRSVEVIGEFDRFNTQNYTTISAETYIVDTVMLTSTIKKNINSRVLLVPLSIFDLIELSRTVIVIKKISAYLGRLVIKRLAKGGAVAAVDGNLPIADLIAAGIFAWTIYDIKEAFFDFRSELEIKLKEDILRYADQSKRERKSNLDSVDKNFSELNKEMTNKSLAKLGV</sequence>
<organism evidence="3 4">
    <name type="scientific">Propionigenium maris DSM 9537</name>
    <dbReference type="NCBI Taxonomy" id="1123000"/>
    <lineage>
        <taxon>Bacteria</taxon>
        <taxon>Fusobacteriati</taxon>
        <taxon>Fusobacteriota</taxon>
        <taxon>Fusobacteriia</taxon>
        <taxon>Fusobacteriales</taxon>
        <taxon>Fusobacteriaceae</taxon>
        <taxon>Propionigenium</taxon>
    </lineage>
</organism>
<gene>
    <name evidence="3" type="ORF">PM10SUCC1_28250</name>
</gene>
<dbReference type="Proteomes" id="UP001144471">
    <property type="component" value="Unassembled WGS sequence"/>
</dbReference>
<keyword evidence="1" id="KW-0175">Coiled coil</keyword>